<accession>A0A0P9X6N9</accession>
<organism evidence="1 2">
    <name type="scientific">Pseudomonas amygdali pv. lachrymans</name>
    <name type="common">Pseudomonas syringae pv. lachrymans</name>
    <dbReference type="NCBI Taxonomy" id="53707"/>
    <lineage>
        <taxon>Bacteria</taxon>
        <taxon>Pseudomonadati</taxon>
        <taxon>Pseudomonadota</taxon>
        <taxon>Gammaproteobacteria</taxon>
        <taxon>Pseudomonadales</taxon>
        <taxon>Pseudomonadaceae</taxon>
        <taxon>Pseudomonas</taxon>
        <taxon>Pseudomonas amygdali</taxon>
    </lineage>
</organism>
<proteinExistence type="predicted"/>
<dbReference type="Proteomes" id="UP000050265">
    <property type="component" value="Unassembled WGS sequence"/>
</dbReference>
<reference evidence="1 2" key="1">
    <citation type="submission" date="2015-09" db="EMBL/GenBank/DDBJ databases">
        <title>Genome announcement of multiple Pseudomonas syringae strains.</title>
        <authorList>
            <person name="Thakur S."/>
            <person name="Wang P.W."/>
            <person name="Gong Y."/>
            <person name="Weir B.S."/>
            <person name="Guttman D.S."/>
        </authorList>
    </citation>
    <scope>NUCLEOTIDE SEQUENCE [LARGE SCALE GENOMIC DNA]</scope>
    <source>
        <strain evidence="1 2">ICMP3507</strain>
    </source>
</reference>
<dbReference type="GO" id="GO:0005524">
    <property type="term" value="F:ATP binding"/>
    <property type="evidence" value="ECO:0007669"/>
    <property type="project" value="UniProtKB-KW"/>
</dbReference>
<protein>
    <submittedName>
        <fullName evidence="1">Molybdenum ABC transporter ATP-binding protein</fullName>
    </submittedName>
</protein>
<name>A0A0P9X6N9_PSEAV</name>
<dbReference type="PATRIC" id="fig|53707.9.peg.1868"/>
<keyword evidence="1" id="KW-0547">Nucleotide-binding</keyword>
<evidence type="ECO:0000313" key="1">
    <source>
        <dbReference type="EMBL" id="KPX59580.1"/>
    </source>
</evidence>
<dbReference type="InterPro" id="IPR020568">
    <property type="entry name" value="Ribosomal_Su5_D2-typ_SF"/>
</dbReference>
<keyword evidence="1" id="KW-0067">ATP-binding</keyword>
<evidence type="ECO:0000313" key="2">
    <source>
        <dbReference type="Proteomes" id="UP000050265"/>
    </source>
</evidence>
<sequence length="187" mass="19293">MSLAIVHSRAQVGVEAPAVTVEAHLANGLPALTLVGLPEGAVKESKDRVRSAILNSGLDFPARRITLNLAPADLPKDGGRFDLAIALGLLAASGQVPLVALQDVECLGELALSGAIRPIQGVLPAALAARAAERTLIIPAVNAEEACLASGLRVIAVNHLLELVAHFNGRTVIAPYQSSGLLHQPKP</sequence>
<dbReference type="Gene3D" id="3.30.230.10">
    <property type="match status" value="1"/>
</dbReference>
<dbReference type="AlphaFoldDB" id="A0A0P9X6N9"/>
<dbReference type="EMBL" id="LJQP01000394">
    <property type="protein sequence ID" value="KPX59580.1"/>
    <property type="molecule type" value="Genomic_DNA"/>
</dbReference>
<dbReference type="SUPFAM" id="SSF54211">
    <property type="entry name" value="Ribosomal protein S5 domain 2-like"/>
    <property type="match status" value="1"/>
</dbReference>
<gene>
    <name evidence="1" type="ORF">ALO35_200045</name>
</gene>
<dbReference type="InterPro" id="IPR014721">
    <property type="entry name" value="Ribsml_uS5_D2-typ_fold_subgr"/>
</dbReference>
<comment type="caution">
    <text evidence="1">The sequence shown here is derived from an EMBL/GenBank/DDBJ whole genome shotgun (WGS) entry which is preliminary data.</text>
</comment>
<dbReference type="Pfam" id="PF13541">
    <property type="entry name" value="ChlI"/>
    <property type="match status" value="1"/>
</dbReference>